<dbReference type="InterPro" id="IPR005467">
    <property type="entry name" value="His_kinase_dom"/>
</dbReference>
<keyword evidence="5" id="KW-1133">Transmembrane helix</keyword>
<dbReference type="SMART" id="SM00028">
    <property type="entry name" value="TPR"/>
    <property type="match status" value="3"/>
</dbReference>
<dbReference type="InterPro" id="IPR036890">
    <property type="entry name" value="HATPase_C_sf"/>
</dbReference>
<dbReference type="Gene3D" id="3.30.565.10">
    <property type="entry name" value="Histidine kinase-like ATPase, C-terminal domain"/>
    <property type="match status" value="1"/>
</dbReference>
<dbReference type="InterPro" id="IPR011990">
    <property type="entry name" value="TPR-like_helical_dom_sf"/>
</dbReference>
<dbReference type="Proteomes" id="UP000597338">
    <property type="component" value="Unassembled WGS sequence"/>
</dbReference>
<dbReference type="PANTHER" id="PTHR43547">
    <property type="entry name" value="TWO-COMPONENT HISTIDINE KINASE"/>
    <property type="match status" value="1"/>
</dbReference>
<evidence type="ECO:0000313" key="8">
    <source>
        <dbReference type="Proteomes" id="UP000597338"/>
    </source>
</evidence>
<dbReference type="Gene3D" id="1.10.287.130">
    <property type="match status" value="1"/>
</dbReference>
<dbReference type="InterPro" id="IPR036097">
    <property type="entry name" value="HisK_dim/P_sf"/>
</dbReference>
<keyword evidence="8" id="KW-1185">Reference proteome</keyword>
<feature type="coiled-coil region" evidence="4">
    <location>
        <begin position="328"/>
        <end position="355"/>
    </location>
</feature>
<evidence type="ECO:0000256" key="3">
    <source>
        <dbReference type="ARBA" id="ARBA00022553"/>
    </source>
</evidence>
<evidence type="ECO:0000259" key="6">
    <source>
        <dbReference type="PROSITE" id="PS50109"/>
    </source>
</evidence>
<evidence type="ECO:0000256" key="4">
    <source>
        <dbReference type="SAM" id="Coils"/>
    </source>
</evidence>
<dbReference type="PROSITE" id="PS50109">
    <property type="entry name" value="HIS_KIN"/>
    <property type="match status" value="1"/>
</dbReference>
<dbReference type="PANTHER" id="PTHR43547:SF2">
    <property type="entry name" value="HYBRID SIGNAL TRANSDUCTION HISTIDINE KINASE C"/>
    <property type="match status" value="1"/>
</dbReference>
<dbReference type="EMBL" id="BMIK01000007">
    <property type="protein sequence ID" value="GGC30931.1"/>
    <property type="molecule type" value="Genomic_DNA"/>
</dbReference>
<gene>
    <name evidence="7" type="ORF">GCM10011386_23650</name>
</gene>
<keyword evidence="3" id="KW-0597">Phosphoprotein</keyword>
<dbReference type="SUPFAM" id="SSF48452">
    <property type="entry name" value="TPR-like"/>
    <property type="match status" value="1"/>
</dbReference>
<reference evidence="8" key="1">
    <citation type="journal article" date="2019" name="Int. J. Syst. Evol. Microbiol.">
        <title>The Global Catalogue of Microorganisms (GCM) 10K type strain sequencing project: providing services to taxonomists for standard genome sequencing and annotation.</title>
        <authorList>
            <consortium name="The Broad Institute Genomics Platform"/>
            <consortium name="The Broad Institute Genome Sequencing Center for Infectious Disease"/>
            <person name="Wu L."/>
            <person name="Ma J."/>
        </authorList>
    </citation>
    <scope>NUCLEOTIDE SEQUENCE [LARGE SCALE GENOMIC DNA]</scope>
    <source>
        <strain evidence="8">CGMCC 1.15342</strain>
    </source>
</reference>
<dbReference type="RefSeq" id="WP_188750909.1">
    <property type="nucleotide sequence ID" value="NZ_BMIK01000007.1"/>
</dbReference>
<dbReference type="InterPro" id="IPR019734">
    <property type="entry name" value="TPR_rpt"/>
</dbReference>
<keyword evidence="4" id="KW-0175">Coiled coil</keyword>
<name>A0ABQ1LYW7_9SPHI</name>
<evidence type="ECO:0000256" key="5">
    <source>
        <dbReference type="SAM" id="Phobius"/>
    </source>
</evidence>
<evidence type="ECO:0000256" key="1">
    <source>
        <dbReference type="ARBA" id="ARBA00000085"/>
    </source>
</evidence>
<organism evidence="7 8">
    <name type="scientific">Parapedobacter defluvii</name>
    <dbReference type="NCBI Taxonomy" id="2045106"/>
    <lineage>
        <taxon>Bacteria</taxon>
        <taxon>Pseudomonadati</taxon>
        <taxon>Bacteroidota</taxon>
        <taxon>Sphingobacteriia</taxon>
        <taxon>Sphingobacteriales</taxon>
        <taxon>Sphingobacteriaceae</taxon>
        <taxon>Parapedobacter</taxon>
    </lineage>
</organism>
<keyword evidence="5" id="KW-0812">Transmembrane</keyword>
<dbReference type="SMART" id="SM00387">
    <property type="entry name" value="HATPase_c"/>
    <property type="match status" value="1"/>
</dbReference>
<dbReference type="Gene3D" id="1.25.40.10">
    <property type="entry name" value="Tetratricopeptide repeat domain"/>
    <property type="match status" value="1"/>
</dbReference>
<dbReference type="InterPro" id="IPR004358">
    <property type="entry name" value="Sig_transdc_His_kin-like_C"/>
</dbReference>
<sequence length="642" mass="71570">MTELVRKPVYIVLLIITGIAPLKAQIKDITELKARIPALRDSMERAALYAQLGMLYTNRSLDSCYYFGARALDLAKRINDKTGEAEALNVLAFYYMERGNPYLAYKYINESLALFEQLGNKPKICEVTMNIGVLLSQEGKLDQTLAQYEKARDLSKNLVQDSIRPLVLINLAQAQSFTPNPPDVTPLLDEAEQLAKKQGNERFLIVARMARNVTRLHSGIPPGDIIPDQHAVIEETKANGYEYFTALAYLEMGNMYLPISLDSALRYFDMAINLAETTGYKGLHFHAMAQAYDVLTHMQPIPPQADLYSRRLLELSKEKELENQKTGMDFLQLALKEQEVAAEEAKLQSRRLLATSMVVICLLASVGSILVLRQYRKQRKLACYLKDSNDKLEAKNLQLEDNDTFHQKLISIMSHDLRQPLSSMLMLGDGGMVEHMSDAQRQYVFDQISLSAKTSLQAMDGLVHWMKLNTIGLAYTPSVVSLRDNMLTALDYNRTVADQKGIAIMDFVPESIELLAQSEMLLFINRNILGNAIRHTPESGQIIVTANMDPEGRQAIVRISDSGGGISEEVLPKLFNKERSEMASGGSGLALIVCREMIEKMNGRIWAANNPEGGASFYYSLPVSSPLAENAAPDATTISVSP</sequence>
<protein>
    <recommendedName>
        <fullName evidence="2">histidine kinase</fullName>
        <ecNumber evidence="2">2.7.13.3</ecNumber>
    </recommendedName>
</protein>
<dbReference type="EC" id="2.7.13.3" evidence="2"/>
<evidence type="ECO:0000256" key="2">
    <source>
        <dbReference type="ARBA" id="ARBA00012438"/>
    </source>
</evidence>
<dbReference type="InterPro" id="IPR003594">
    <property type="entry name" value="HATPase_dom"/>
</dbReference>
<comment type="caution">
    <text evidence="7">The sequence shown here is derived from an EMBL/GenBank/DDBJ whole genome shotgun (WGS) entry which is preliminary data.</text>
</comment>
<dbReference type="SUPFAM" id="SSF47384">
    <property type="entry name" value="Homodimeric domain of signal transducing histidine kinase"/>
    <property type="match status" value="1"/>
</dbReference>
<dbReference type="Pfam" id="PF13424">
    <property type="entry name" value="TPR_12"/>
    <property type="match status" value="1"/>
</dbReference>
<keyword evidence="5" id="KW-0472">Membrane</keyword>
<dbReference type="SUPFAM" id="SSF55874">
    <property type="entry name" value="ATPase domain of HSP90 chaperone/DNA topoisomerase II/histidine kinase"/>
    <property type="match status" value="1"/>
</dbReference>
<comment type="catalytic activity">
    <reaction evidence="1">
        <text>ATP + protein L-histidine = ADP + protein N-phospho-L-histidine.</text>
        <dbReference type="EC" id="2.7.13.3"/>
    </reaction>
</comment>
<accession>A0ABQ1LYW7</accession>
<feature type="domain" description="Histidine kinase" evidence="6">
    <location>
        <begin position="412"/>
        <end position="625"/>
    </location>
</feature>
<evidence type="ECO:0000313" key="7">
    <source>
        <dbReference type="EMBL" id="GGC30931.1"/>
    </source>
</evidence>
<dbReference type="PRINTS" id="PR00344">
    <property type="entry name" value="BCTRLSENSOR"/>
</dbReference>
<dbReference type="Pfam" id="PF02518">
    <property type="entry name" value="HATPase_c"/>
    <property type="match status" value="1"/>
</dbReference>
<feature type="transmembrane region" description="Helical" evidence="5">
    <location>
        <begin position="352"/>
        <end position="372"/>
    </location>
</feature>
<proteinExistence type="predicted"/>